<protein>
    <submittedName>
        <fullName evidence="11">Glutamine transporter subunit membrane component of ABC superfamily</fullName>
    </submittedName>
</protein>
<dbReference type="Pfam" id="PF00528">
    <property type="entry name" value="BPD_transp_1"/>
    <property type="match status" value="1"/>
</dbReference>
<evidence type="ECO:0000256" key="4">
    <source>
        <dbReference type="ARBA" id="ARBA00022475"/>
    </source>
</evidence>
<sequence>MPTSLELIIQSLPFLLTGVLQTLKVTLIAVAIGCILGLFGGMGRLSKNRFLRGLATCYVDFVRGTPLLVQLFIVYFGLPPVIQEFKIFLATSFALGPFTSTSHIPPFVAAVAACSINSGAYVSEIFRAGIQSIEKGQQEAALSLGMTPKQAMRHIILPQAFRRVIPPLGNEFIAMLKDTSLLICIGYAELTRQGQLIIGTTFRPFEIWFAVAFLYLIMTLSISRLVDYTEKRLDTNGNH</sequence>
<evidence type="ECO:0000259" key="10">
    <source>
        <dbReference type="PROSITE" id="PS50928"/>
    </source>
</evidence>
<dbReference type="Gene3D" id="1.10.3720.10">
    <property type="entry name" value="MetI-like"/>
    <property type="match status" value="1"/>
</dbReference>
<dbReference type="Proteomes" id="UP000046155">
    <property type="component" value="Unassembled WGS sequence"/>
</dbReference>
<feature type="domain" description="ABC transmembrane type-1" evidence="10">
    <location>
        <begin position="19"/>
        <end position="226"/>
    </location>
</feature>
<organism evidence="11 12">
    <name type="scientific">Syntrophaceticus schinkii</name>
    <dbReference type="NCBI Taxonomy" id="499207"/>
    <lineage>
        <taxon>Bacteria</taxon>
        <taxon>Bacillati</taxon>
        <taxon>Bacillota</taxon>
        <taxon>Clostridia</taxon>
        <taxon>Thermoanaerobacterales</taxon>
        <taxon>Thermoanaerobacterales Family III. Incertae Sedis</taxon>
        <taxon>Syntrophaceticus</taxon>
    </lineage>
</organism>
<evidence type="ECO:0000256" key="6">
    <source>
        <dbReference type="ARBA" id="ARBA00022970"/>
    </source>
</evidence>
<comment type="subcellular location">
    <subcellularLocation>
        <location evidence="1 9">Cell membrane</location>
        <topology evidence="1 9">Multi-pass membrane protein</topology>
    </subcellularLocation>
</comment>
<dbReference type="InterPro" id="IPR035906">
    <property type="entry name" value="MetI-like_sf"/>
</dbReference>
<evidence type="ECO:0000256" key="2">
    <source>
        <dbReference type="ARBA" id="ARBA00010072"/>
    </source>
</evidence>
<dbReference type="PANTHER" id="PTHR30614">
    <property type="entry name" value="MEMBRANE COMPONENT OF AMINO ACID ABC TRANSPORTER"/>
    <property type="match status" value="1"/>
</dbReference>
<evidence type="ECO:0000256" key="9">
    <source>
        <dbReference type="RuleBase" id="RU363032"/>
    </source>
</evidence>
<feature type="transmembrane region" description="Helical" evidence="9">
    <location>
        <begin position="207"/>
        <end position="226"/>
    </location>
</feature>
<dbReference type="PROSITE" id="PS50928">
    <property type="entry name" value="ABC_TM1"/>
    <property type="match status" value="1"/>
</dbReference>
<dbReference type="SUPFAM" id="SSF161098">
    <property type="entry name" value="MetI-like"/>
    <property type="match status" value="1"/>
</dbReference>
<dbReference type="EMBL" id="CDRZ01000231">
    <property type="protein sequence ID" value="CEO89033.1"/>
    <property type="molecule type" value="Genomic_DNA"/>
</dbReference>
<gene>
    <name evidence="11" type="primary">glnP</name>
    <name evidence="11" type="ORF">SSCH_350014</name>
</gene>
<dbReference type="GO" id="GO:0043190">
    <property type="term" value="C:ATP-binding cassette (ABC) transporter complex"/>
    <property type="evidence" value="ECO:0007669"/>
    <property type="project" value="InterPro"/>
</dbReference>
<reference evidence="12" key="1">
    <citation type="submission" date="2015-01" db="EMBL/GenBank/DDBJ databases">
        <authorList>
            <person name="Manzoor Shahid"/>
            <person name="Zubair Saima"/>
        </authorList>
    </citation>
    <scope>NUCLEOTIDE SEQUENCE [LARGE SCALE GENOMIC DNA]</scope>
    <source>
        <strain evidence="12">Sp3</strain>
    </source>
</reference>
<keyword evidence="3 9" id="KW-0813">Transport</keyword>
<feature type="transmembrane region" description="Helical" evidence="9">
    <location>
        <begin position="12"/>
        <end position="39"/>
    </location>
</feature>
<keyword evidence="12" id="KW-1185">Reference proteome</keyword>
<evidence type="ECO:0000256" key="3">
    <source>
        <dbReference type="ARBA" id="ARBA00022448"/>
    </source>
</evidence>
<keyword evidence="4" id="KW-1003">Cell membrane</keyword>
<name>A0A0B7MLE2_9FIRM</name>
<evidence type="ECO:0000256" key="1">
    <source>
        <dbReference type="ARBA" id="ARBA00004651"/>
    </source>
</evidence>
<dbReference type="FunFam" id="1.10.3720.10:FF:000033">
    <property type="entry name" value="Polar amino acid ABC transporter permease"/>
    <property type="match status" value="1"/>
</dbReference>
<dbReference type="InterPro" id="IPR000515">
    <property type="entry name" value="MetI-like"/>
</dbReference>
<evidence type="ECO:0000313" key="11">
    <source>
        <dbReference type="EMBL" id="CEO89033.1"/>
    </source>
</evidence>
<dbReference type="PANTHER" id="PTHR30614:SF20">
    <property type="entry name" value="GLUTAMINE TRANSPORT SYSTEM PERMEASE PROTEIN GLNP"/>
    <property type="match status" value="1"/>
</dbReference>
<dbReference type="InterPro" id="IPR043429">
    <property type="entry name" value="ArtM/GltK/GlnP/TcyL/YhdX-like"/>
</dbReference>
<evidence type="ECO:0000313" key="12">
    <source>
        <dbReference type="Proteomes" id="UP000046155"/>
    </source>
</evidence>
<dbReference type="CDD" id="cd06261">
    <property type="entry name" value="TM_PBP2"/>
    <property type="match status" value="1"/>
</dbReference>
<accession>A0A0B7MLE2</accession>
<dbReference type="GO" id="GO:0006865">
    <property type="term" value="P:amino acid transport"/>
    <property type="evidence" value="ECO:0007669"/>
    <property type="project" value="UniProtKB-KW"/>
</dbReference>
<evidence type="ECO:0000256" key="7">
    <source>
        <dbReference type="ARBA" id="ARBA00022989"/>
    </source>
</evidence>
<dbReference type="GO" id="GO:0022857">
    <property type="term" value="F:transmembrane transporter activity"/>
    <property type="evidence" value="ECO:0007669"/>
    <property type="project" value="InterPro"/>
</dbReference>
<evidence type="ECO:0000256" key="8">
    <source>
        <dbReference type="ARBA" id="ARBA00023136"/>
    </source>
</evidence>
<keyword evidence="5 9" id="KW-0812">Transmembrane</keyword>
<keyword evidence="8 9" id="KW-0472">Membrane</keyword>
<keyword evidence="7 9" id="KW-1133">Transmembrane helix</keyword>
<comment type="similarity">
    <text evidence="2">Belongs to the binding-protein-dependent transport system permease family. HisMQ subfamily.</text>
</comment>
<dbReference type="InterPro" id="IPR010065">
    <property type="entry name" value="AA_ABC_transptr_permease_3TM"/>
</dbReference>
<dbReference type="AlphaFoldDB" id="A0A0B7MLE2"/>
<dbReference type="NCBIfam" id="TIGR01726">
    <property type="entry name" value="HEQRo_perm_3TM"/>
    <property type="match status" value="1"/>
</dbReference>
<keyword evidence="6" id="KW-0029">Amino-acid transport</keyword>
<proteinExistence type="inferred from homology"/>
<evidence type="ECO:0000256" key="5">
    <source>
        <dbReference type="ARBA" id="ARBA00022692"/>
    </source>
</evidence>